<sequence length="318" mass="35204">MGDNTAQVPMTYYVALILTLMLSPIMALIVGIRELFHRSKEHDIKGEVAVITGAARGLGREIAIALAKRGCHIAVLDILEDASKETAKYLSEAFKIKAKPYKVDVSNHDELIDFHRSVIQDFGDVTILINNAGLLSLADSNPLDFEEIQKIITVNFTSHLWMNQLFLPRMKELNRGHIMAISSLSALVTAPFVQIYAPTKSAVTAYMASLRADMKSGKYGIKVTTIMPTFLNTNQQVNEFISFTGYDKWMPPIDGAGVAQQAVQAMLQGLEEITLPRIASFIFKLHGLYPTWLRDGIQGLLGAKVQVVELRNKLASQN</sequence>
<dbReference type="STRING" id="35570.A0A1I8PNX0"/>
<dbReference type="InterPro" id="IPR002347">
    <property type="entry name" value="SDR_fam"/>
</dbReference>
<accession>A0A1I8PNX0</accession>
<protein>
    <submittedName>
        <fullName evidence="3">Uncharacterized protein</fullName>
    </submittedName>
</protein>
<name>A0A1I8PNX0_STOCA</name>
<keyword evidence="4" id="KW-1185">Reference proteome</keyword>
<reference evidence="3" key="1">
    <citation type="submission" date="2020-05" db="UniProtKB">
        <authorList>
            <consortium name="EnsemblMetazoa"/>
        </authorList>
    </citation>
    <scope>IDENTIFICATION</scope>
    <source>
        <strain evidence="3">USDA</strain>
    </source>
</reference>
<dbReference type="PANTHER" id="PTHR24322:SF748">
    <property type="entry name" value="FI23927P1-RELATED"/>
    <property type="match status" value="1"/>
</dbReference>
<evidence type="ECO:0000256" key="1">
    <source>
        <dbReference type="RuleBase" id="RU000363"/>
    </source>
</evidence>
<proteinExistence type="inferred from homology"/>
<feature type="transmembrane region" description="Helical" evidence="2">
    <location>
        <begin position="12"/>
        <end position="32"/>
    </location>
</feature>
<dbReference type="VEuPathDB" id="VectorBase:SCAU009820"/>
<dbReference type="OrthoDB" id="6251714at2759"/>
<dbReference type="KEGG" id="scac:106082610"/>
<keyword evidence="2" id="KW-1133">Transmembrane helix</keyword>
<keyword evidence="2" id="KW-0472">Membrane</keyword>
<dbReference type="PANTHER" id="PTHR24322">
    <property type="entry name" value="PKSB"/>
    <property type="match status" value="1"/>
</dbReference>
<dbReference type="PRINTS" id="PR00081">
    <property type="entry name" value="GDHRDH"/>
</dbReference>
<dbReference type="Pfam" id="PF00106">
    <property type="entry name" value="adh_short"/>
    <property type="match status" value="1"/>
</dbReference>
<evidence type="ECO:0000256" key="2">
    <source>
        <dbReference type="SAM" id="Phobius"/>
    </source>
</evidence>
<dbReference type="GO" id="GO:0005811">
    <property type="term" value="C:lipid droplet"/>
    <property type="evidence" value="ECO:0007669"/>
    <property type="project" value="TreeGrafter"/>
</dbReference>
<evidence type="ECO:0000313" key="4">
    <source>
        <dbReference type="Proteomes" id="UP000095300"/>
    </source>
</evidence>
<dbReference type="Gene3D" id="3.40.50.720">
    <property type="entry name" value="NAD(P)-binding Rossmann-like Domain"/>
    <property type="match status" value="1"/>
</dbReference>
<organism evidence="3 4">
    <name type="scientific">Stomoxys calcitrans</name>
    <name type="common">Stable fly</name>
    <name type="synonym">Conops calcitrans</name>
    <dbReference type="NCBI Taxonomy" id="35570"/>
    <lineage>
        <taxon>Eukaryota</taxon>
        <taxon>Metazoa</taxon>
        <taxon>Ecdysozoa</taxon>
        <taxon>Arthropoda</taxon>
        <taxon>Hexapoda</taxon>
        <taxon>Insecta</taxon>
        <taxon>Pterygota</taxon>
        <taxon>Neoptera</taxon>
        <taxon>Endopterygota</taxon>
        <taxon>Diptera</taxon>
        <taxon>Brachycera</taxon>
        <taxon>Muscomorpha</taxon>
        <taxon>Muscoidea</taxon>
        <taxon>Muscidae</taxon>
        <taxon>Stomoxys</taxon>
    </lineage>
</organism>
<dbReference type="PRINTS" id="PR00080">
    <property type="entry name" value="SDRFAMILY"/>
</dbReference>
<dbReference type="InterPro" id="IPR036291">
    <property type="entry name" value="NAD(P)-bd_dom_sf"/>
</dbReference>
<dbReference type="SUPFAM" id="SSF51735">
    <property type="entry name" value="NAD(P)-binding Rossmann-fold domains"/>
    <property type="match status" value="1"/>
</dbReference>
<keyword evidence="2" id="KW-0812">Transmembrane</keyword>
<comment type="similarity">
    <text evidence="1">Belongs to the short-chain dehydrogenases/reductases (SDR) family.</text>
</comment>
<gene>
    <name evidence="3" type="primary">106082610</name>
</gene>
<dbReference type="Proteomes" id="UP000095300">
    <property type="component" value="Unassembled WGS sequence"/>
</dbReference>
<dbReference type="AlphaFoldDB" id="A0A1I8PNX0"/>
<dbReference type="EnsemblMetazoa" id="SCAU009820-RA">
    <property type="protein sequence ID" value="SCAU009820-PA"/>
    <property type="gene ID" value="SCAU009820"/>
</dbReference>
<feature type="transmembrane region" description="Helical" evidence="2">
    <location>
        <begin position="178"/>
        <end position="197"/>
    </location>
</feature>
<evidence type="ECO:0000313" key="3">
    <source>
        <dbReference type="EnsemblMetazoa" id="SCAU009820-PA"/>
    </source>
</evidence>
<dbReference type="GO" id="GO:0016616">
    <property type="term" value="F:oxidoreductase activity, acting on the CH-OH group of donors, NAD or NADP as acceptor"/>
    <property type="evidence" value="ECO:0007669"/>
    <property type="project" value="TreeGrafter"/>
</dbReference>